<dbReference type="EMBL" id="BK014844">
    <property type="protein sequence ID" value="DAD78485.1"/>
    <property type="molecule type" value="Genomic_DNA"/>
</dbReference>
<sequence>MILDNGTLQVQTTTGGGLVGGIPQEATLQWGDPIPCHIVANTYNQRGTFKDSTFTQSSYTVWFDYGLHIFNAKRVRLISGKGEQLGEFEVQSIEHADLVGRTKIMV</sequence>
<evidence type="ECO:0000313" key="1">
    <source>
        <dbReference type="EMBL" id="DAD78485.1"/>
    </source>
</evidence>
<reference evidence="1" key="1">
    <citation type="journal article" date="2021" name="Proc. Natl. Acad. Sci. U.S.A.">
        <title>A Catalog of Tens of Thousands of Viruses from Human Metagenomes Reveals Hidden Associations with Chronic Diseases.</title>
        <authorList>
            <person name="Tisza M.J."/>
            <person name="Buck C.B."/>
        </authorList>
    </citation>
    <scope>NUCLEOTIDE SEQUENCE</scope>
    <source>
        <strain evidence="1">CtGkF12</strain>
    </source>
</reference>
<name>A0A8S5M859_9CAUD</name>
<proteinExistence type="predicted"/>
<accession>A0A8S5M859</accession>
<protein>
    <submittedName>
        <fullName evidence="1">Uncharacterized protein</fullName>
    </submittedName>
</protein>
<organism evidence="1">
    <name type="scientific">Siphoviridae sp. ctGkF12</name>
    <dbReference type="NCBI Taxonomy" id="2826224"/>
    <lineage>
        <taxon>Viruses</taxon>
        <taxon>Duplodnaviria</taxon>
        <taxon>Heunggongvirae</taxon>
        <taxon>Uroviricota</taxon>
        <taxon>Caudoviricetes</taxon>
    </lineage>
</organism>